<evidence type="ECO:0000313" key="1">
    <source>
        <dbReference type="EMBL" id="KIH84304.1"/>
    </source>
</evidence>
<evidence type="ECO:0000313" key="2">
    <source>
        <dbReference type="Proteomes" id="UP000031535"/>
    </source>
</evidence>
<dbReference type="Proteomes" id="UP000031535">
    <property type="component" value="Unassembled WGS sequence"/>
</dbReference>
<dbReference type="STRING" id="226910.UCMB321_1873"/>
<accession>A0A0C2EE99</accession>
<sequence>MFLFVSFDLIHICLVAIGAAVTFPRHSASLLHWQDEVWVKWQDMPL</sequence>
<gene>
    <name evidence="1" type="ORF">UCMB321_1873</name>
</gene>
<name>A0A0C2EE99_9PSED</name>
<organism evidence="1 2">
    <name type="scientific">Pseudomonas batumici</name>
    <dbReference type="NCBI Taxonomy" id="226910"/>
    <lineage>
        <taxon>Bacteria</taxon>
        <taxon>Pseudomonadati</taxon>
        <taxon>Pseudomonadota</taxon>
        <taxon>Gammaproteobacteria</taxon>
        <taxon>Pseudomonadales</taxon>
        <taxon>Pseudomonadaceae</taxon>
        <taxon>Pseudomonas</taxon>
    </lineage>
</organism>
<dbReference type="EMBL" id="JXDG01000020">
    <property type="protein sequence ID" value="KIH84304.1"/>
    <property type="molecule type" value="Genomic_DNA"/>
</dbReference>
<keyword evidence="2" id="KW-1185">Reference proteome</keyword>
<reference evidence="1 2" key="1">
    <citation type="submission" date="2015-01" db="EMBL/GenBank/DDBJ databases">
        <title>Complete genome of Pseudomonas batumici UCM B-321 producer of the batumin antibiotic with strong antistaphilococcal and potential anticancer activity.</title>
        <authorList>
            <person name="Klochko V.V."/>
            <person name="Zelena L.B."/>
            <person name="Elena K.A."/>
            <person name="Reva O.N."/>
        </authorList>
    </citation>
    <scope>NUCLEOTIDE SEQUENCE [LARGE SCALE GENOMIC DNA]</scope>
    <source>
        <strain evidence="1 2">UCM B-321</strain>
    </source>
</reference>
<comment type="caution">
    <text evidence="1">The sequence shown here is derived from an EMBL/GenBank/DDBJ whole genome shotgun (WGS) entry which is preliminary data.</text>
</comment>
<dbReference type="PATRIC" id="fig|226910.6.peg.1864"/>
<dbReference type="AlphaFoldDB" id="A0A0C2EE99"/>
<protein>
    <submittedName>
        <fullName evidence="1">Uncharacterized protein</fullName>
    </submittedName>
</protein>
<proteinExistence type="predicted"/>